<dbReference type="PANTHER" id="PTHR47973">
    <property type="entry name" value="CYSTEINE-RICH RECEPTOR-LIKE PROTEIN KINASE 3"/>
    <property type="match status" value="1"/>
</dbReference>
<dbReference type="InterPro" id="IPR000719">
    <property type="entry name" value="Prot_kinase_dom"/>
</dbReference>
<dbReference type="AlphaFoldDB" id="A0A9K3HGY6"/>
<feature type="domain" description="Protein kinase" evidence="20">
    <location>
        <begin position="319"/>
        <end position="608"/>
    </location>
</feature>
<feature type="chain" id="PRO_5039925483" description="Cysteine-rich receptor-like protein kinase 2" evidence="19">
    <location>
        <begin position="24"/>
        <end position="645"/>
    </location>
</feature>
<feature type="domain" description="Gnk2-homologous" evidence="21">
    <location>
        <begin position="27"/>
        <end position="128"/>
    </location>
</feature>
<keyword evidence="9" id="KW-0418">Kinase</keyword>
<evidence type="ECO:0000256" key="16">
    <source>
        <dbReference type="ARBA" id="ARBA00047951"/>
    </source>
</evidence>
<evidence type="ECO:0000256" key="3">
    <source>
        <dbReference type="ARBA" id="ARBA00022553"/>
    </source>
</evidence>
<evidence type="ECO:0000256" key="15">
    <source>
        <dbReference type="ARBA" id="ARBA00047558"/>
    </source>
</evidence>
<evidence type="ECO:0000313" key="22">
    <source>
        <dbReference type="EMBL" id="KAF5778173.1"/>
    </source>
</evidence>
<proteinExistence type="predicted"/>
<organism evidence="22 23">
    <name type="scientific">Helianthus annuus</name>
    <name type="common">Common sunflower</name>
    <dbReference type="NCBI Taxonomy" id="4232"/>
    <lineage>
        <taxon>Eukaryota</taxon>
        <taxon>Viridiplantae</taxon>
        <taxon>Streptophyta</taxon>
        <taxon>Embryophyta</taxon>
        <taxon>Tracheophyta</taxon>
        <taxon>Spermatophyta</taxon>
        <taxon>Magnoliopsida</taxon>
        <taxon>eudicotyledons</taxon>
        <taxon>Gunneridae</taxon>
        <taxon>Pentapetalae</taxon>
        <taxon>asterids</taxon>
        <taxon>campanulids</taxon>
        <taxon>Asterales</taxon>
        <taxon>Asteraceae</taxon>
        <taxon>Asteroideae</taxon>
        <taxon>Heliantheae alliance</taxon>
        <taxon>Heliantheae</taxon>
        <taxon>Helianthus</taxon>
    </lineage>
</organism>
<evidence type="ECO:0000256" key="2">
    <source>
        <dbReference type="ARBA" id="ARBA00022527"/>
    </source>
</evidence>
<keyword evidence="5 18" id="KW-0812">Transmembrane</keyword>
<dbReference type="Proteomes" id="UP000215914">
    <property type="component" value="Unassembled WGS sequence"/>
</dbReference>
<dbReference type="FunFam" id="3.30.200.20:FF:001208">
    <property type="entry name" value="Putative DUF26-domain receptor-like protein kinase family protein"/>
    <property type="match status" value="1"/>
</dbReference>
<dbReference type="FunFam" id="3.30.430.20:FF:000005">
    <property type="entry name" value="Cysteine-rich receptor-like protein kinase 2"/>
    <property type="match status" value="1"/>
</dbReference>
<gene>
    <name evidence="22" type="ORF">HanXRQr2_Chr12g0544411</name>
</gene>
<dbReference type="GO" id="GO:0005524">
    <property type="term" value="F:ATP binding"/>
    <property type="evidence" value="ECO:0007669"/>
    <property type="project" value="UniProtKB-UniRule"/>
</dbReference>
<feature type="binding site" evidence="17">
    <location>
        <position position="348"/>
    </location>
    <ligand>
        <name>ATP</name>
        <dbReference type="ChEBI" id="CHEBI:30616"/>
    </ligand>
</feature>
<keyword evidence="11 18" id="KW-1133">Transmembrane helix</keyword>
<sequence length="645" mass="72272">MKISASILTSLIIILQLLARANAEARSQIIKLSCDLEREHNQTLFIPNFVGMMERLQAIMRTSSNGTSIVGTGPDGNYGLAQCYGDLSSQDCILCYAEARTVLPSCFPNNGGRIYLDGCFMRVQNYSFYHEYTGPDDSYVCGNTTRKNVSFQDTVKQAVLNAVTDASRSSEYFGRVQMLVASGNESVYVLAECWRSLSPSSCRACLDNASLSIAKCLPWSEGRVMNTGCFMRFSDTDFLNAVPDTSSYKRGKIIAIVVSVVSSVSLITVASMIVVYVWKDRYIQKKRKGYYDAKKMAKMLNDSSLNFKYSTVEKATGKWDESNKLGQGGFGTVYKVGVLSDGREIAVKRLFFNNKFRAADFYNEVNMISSVQHKNLVRLLGCSCSGPESILIYEYLPNMSLDHFIFDATKGRSLNWEKRYNIIIGTAEGLVYLHENTKCRIIHRDIKAANILLDLRLRAKIADFGLARSFQDDKSHISTAIAGTLGYMAPEYLAHGQLTEKADVYSFGVLVLEVVTGIENNKSKNTEYTDSLVAIAWNHFQQNKCEEIFDPNLMMRNNNNQKEAIKAIQVGLLCTQEDPSLRPSMSTVLKMLAKDDEPLPPPSNPPFMDEDAMELNMITHKLYQYFNTDDSCSIATVENSHFFPR</sequence>
<comment type="catalytic activity">
    <reaction evidence="16">
        <text>L-threonyl-[protein] + ATP = O-phospho-L-threonyl-[protein] + ADP + H(+)</text>
        <dbReference type="Rhea" id="RHEA:46608"/>
        <dbReference type="Rhea" id="RHEA-COMP:11060"/>
        <dbReference type="Rhea" id="RHEA-COMP:11605"/>
        <dbReference type="ChEBI" id="CHEBI:15378"/>
        <dbReference type="ChEBI" id="CHEBI:30013"/>
        <dbReference type="ChEBI" id="CHEBI:30616"/>
        <dbReference type="ChEBI" id="CHEBI:61977"/>
        <dbReference type="ChEBI" id="CHEBI:456216"/>
    </reaction>
</comment>
<evidence type="ECO:0000256" key="11">
    <source>
        <dbReference type="ARBA" id="ARBA00022989"/>
    </source>
</evidence>
<dbReference type="Gene3D" id="3.30.200.20">
    <property type="entry name" value="Phosphorylase Kinase, domain 1"/>
    <property type="match status" value="1"/>
</dbReference>
<keyword evidence="7" id="KW-0677">Repeat</keyword>
<evidence type="ECO:0000256" key="13">
    <source>
        <dbReference type="ARBA" id="ARBA00023170"/>
    </source>
</evidence>
<dbReference type="InterPro" id="IPR002902">
    <property type="entry name" value="GNK2"/>
</dbReference>
<keyword evidence="13" id="KW-0675">Receptor</keyword>
<keyword evidence="6 19" id="KW-0732">Signal</keyword>
<dbReference type="GO" id="GO:0016020">
    <property type="term" value="C:membrane"/>
    <property type="evidence" value="ECO:0007669"/>
    <property type="project" value="UniProtKB-SubCell"/>
</dbReference>
<reference evidence="22" key="2">
    <citation type="submission" date="2020-06" db="EMBL/GenBank/DDBJ databases">
        <title>Helianthus annuus Genome sequencing and assembly Release 2.</title>
        <authorList>
            <person name="Gouzy J."/>
            <person name="Langlade N."/>
            <person name="Munos S."/>
        </authorList>
    </citation>
    <scope>NUCLEOTIDE SEQUENCE</scope>
    <source>
        <tissue evidence="22">Leaves</tissue>
    </source>
</reference>
<protein>
    <recommendedName>
        <fullName evidence="24">Cysteine-rich receptor-like protein kinase 2</fullName>
    </recommendedName>
</protein>
<keyword evidence="2" id="KW-0723">Serine/threonine-protein kinase</keyword>
<dbReference type="CDD" id="cd23509">
    <property type="entry name" value="Gnk2-like"/>
    <property type="match status" value="2"/>
</dbReference>
<evidence type="ECO:0000256" key="4">
    <source>
        <dbReference type="ARBA" id="ARBA00022679"/>
    </source>
</evidence>
<comment type="catalytic activity">
    <reaction evidence="15">
        <text>L-seryl-[protein] + ATP = O-phospho-L-seryl-[protein] + ADP + H(+)</text>
        <dbReference type="Rhea" id="RHEA:17989"/>
        <dbReference type="Rhea" id="RHEA-COMP:9863"/>
        <dbReference type="Rhea" id="RHEA-COMP:11604"/>
        <dbReference type="ChEBI" id="CHEBI:15378"/>
        <dbReference type="ChEBI" id="CHEBI:29999"/>
        <dbReference type="ChEBI" id="CHEBI:30616"/>
        <dbReference type="ChEBI" id="CHEBI:83421"/>
        <dbReference type="ChEBI" id="CHEBI:456216"/>
    </reaction>
</comment>
<dbReference type="PROSITE" id="PS00107">
    <property type="entry name" value="PROTEIN_KINASE_ATP"/>
    <property type="match status" value="1"/>
</dbReference>
<name>A0A9K3HGY6_HELAN</name>
<dbReference type="InterPro" id="IPR011009">
    <property type="entry name" value="Kinase-like_dom_sf"/>
</dbReference>
<evidence type="ECO:0000256" key="1">
    <source>
        <dbReference type="ARBA" id="ARBA00004167"/>
    </source>
</evidence>
<evidence type="ECO:0000256" key="6">
    <source>
        <dbReference type="ARBA" id="ARBA00022729"/>
    </source>
</evidence>
<keyword evidence="8 17" id="KW-0547">Nucleotide-binding</keyword>
<keyword evidence="10 17" id="KW-0067">ATP-binding</keyword>
<dbReference type="Gramene" id="mRNA:HanXRQr2_Chr12g0544411">
    <property type="protein sequence ID" value="mRNA:HanXRQr2_Chr12g0544411"/>
    <property type="gene ID" value="HanXRQr2_Chr12g0544411"/>
</dbReference>
<reference evidence="22" key="1">
    <citation type="journal article" date="2017" name="Nature">
        <title>The sunflower genome provides insights into oil metabolism, flowering and Asterid evolution.</title>
        <authorList>
            <person name="Badouin H."/>
            <person name="Gouzy J."/>
            <person name="Grassa C.J."/>
            <person name="Murat F."/>
            <person name="Staton S.E."/>
            <person name="Cottret L."/>
            <person name="Lelandais-Briere C."/>
            <person name="Owens G.L."/>
            <person name="Carrere S."/>
            <person name="Mayjonade B."/>
            <person name="Legrand L."/>
            <person name="Gill N."/>
            <person name="Kane N.C."/>
            <person name="Bowers J.E."/>
            <person name="Hubner S."/>
            <person name="Bellec A."/>
            <person name="Berard A."/>
            <person name="Berges H."/>
            <person name="Blanchet N."/>
            <person name="Boniface M.C."/>
            <person name="Brunel D."/>
            <person name="Catrice O."/>
            <person name="Chaidir N."/>
            <person name="Claudel C."/>
            <person name="Donnadieu C."/>
            <person name="Faraut T."/>
            <person name="Fievet G."/>
            <person name="Helmstetter N."/>
            <person name="King M."/>
            <person name="Knapp S.J."/>
            <person name="Lai Z."/>
            <person name="Le Paslier M.C."/>
            <person name="Lippi Y."/>
            <person name="Lorenzon L."/>
            <person name="Mandel J.R."/>
            <person name="Marage G."/>
            <person name="Marchand G."/>
            <person name="Marquand E."/>
            <person name="Bret-Mestries E."/>
            <person name="Morien E."/>
            <person name="Nambeesan S."/>
            <person name="Nguyen T."/>
            <person name="Pegot-Espagnet P."/>
            <person name="Pouilly N."/>
            <person name="Raftis F."/>
            <person name="Sallet E."/>
            <person name="Schiex T."/>
            <person name="Thomas J."/>
            <person name="Vandecasteele C."/>
            <person name="Vares D."/>
            <person name="Vear F."/>
            <person name="Vautrin S."/>
            <person name="Crespi M."/>
            <person name="Mangin B."/>
            <person name="Burke J.M."/>
            <person name="Salse J."/>
            <person name="Munos S."/>
            <person name="Vincourt P."/>
            <person name="Rieseberg L.H."/>
            <person name="Langlade N.B."/>
        </authorList>
    </citation>
    <scope>NUCLEOTIDE SEQUENCE</scope>
    <source>
        <tissue evidence="22">Leaves</tissue>
    </source>
</reference>
<evidence type="ECO:0000313" key="23">
    <source>
        <dbReference type="Proteomes" id="UP000215914"/>
    </source>
</evidence>
<keyword evidence="4 22" id="KW-0808">Transferase</keyword>
<dbReference type="Gene3D" id="1.10.510.10">
    <property type="entry name" value="Transferase(Phosphotransferase) domain 1"/>
    <property type="match status" value="1"/>
</dbReference>
<evidence type="ECO:0000256" key="8">
    <source>
        <dbReference type="ARBA" id="ARBA00022741"/>
    </source>
</evidence>
<dbReference type="PROSITE" id="PS51473">
    <property type="entry name" value="GNK2"/>
    <property type="match status" value="2"/>
</dbReference>
<dbReference type="Pfam" id="PF00069">
    <property type="entry name" value="Pkinase"/>
    <property type="match status" value="1"/>
</dbReference>
<evidence type="ECO:0000259" key="20">
    <source>
        <dbReference type="PROSITE" id="PS50011"/>
    </source>
</evidence>
<dbReference type="Gene3D" id="3.30.430.20">
    <property type="entry name" value="Gnk2 domain, C-X8-C-X2-C motif"/>
    <property type="match status" value="2"/>
</dbReference>
<dbReference type="InterPro" id="IPR038408">
    <property type="entry name" value="GNK2_sf"/>
</dbReference>
<evidence type="ECO:0000256" key="9">
    <source>
        <dbReference type="ARBA" id="ARBA00022777"/>
    </source>
</evidence>
<feature type="domain" description="Gnk2-homologous" evidence="21">
    <location>
        <begin position="133"/>
        <end position="238"/>
    </location>
</feature>
<evidence type="ECO:0000256" key="19">
    <source>
        <dbReference type="SAM" id="SignalP"/>
    </source>
</evidence>
<evidence type="ECO:0000256" key="10">
    <source>
        <dbReference type="ARBA" id="ARBA00022840"/>
    </source>
</evidence>
<dbReference type="CDD" id="cd14066">
    <property type="entry name" value="STKc_IRAK"/>
    <property type="match status" value="1"/>
</dbReference>
<keyword evidence="12 18" id="KW-0472">Membrane</keyword>
<dbReference type="FunFam" id="1.10.510.10:FF:000336">
    <property type="entry name" value="Cysteine-rich receptor-like protein kinase 2"/>
    <property type="match status" value="1"/>
</dbReference>
<dbReference type="FunFam" id="3.30.430.20:FF:000015">
    <property type="entry name" value="Cysteine-rich receptor-like protein kinase 3"/>
    <property type="match status" value="1"/>
</dbReference>
<dbReference type="SMART" id="SM00220">
    <property type="entry name" value="S_TKc"/>
    <property type="match status" value="1"/>
</dbReference>
<feature type="transmembrane region" description="Helical" evidence="18">
    <location>
        <begin position="253"/>
        <end position="278"/>
    </location>
</feature>
<evidence type="ECO:0000256" key="7">
    <source>
        <dbReference type="ARBA" id="ARBA00022737"/>
    </source>
</evidence>
<comment type="subcellular location">
    <subcellularLocation>
        <location evidence="1">Membrane</location>
        <topology evidence="1">Single-pass membrane protein</topology>
    </subcellularLocation>
</comment>
<dbReference type="SUPFAM" id="SSF56112">
    <property type="entry name" value="Protein kinase-like (PK-like)"/>
    <property type="match status" value="1"/>
</dbReference>
<evidence type="ECO:0000256" key="17">
    <source>
        <dbReference type="PROSITE-ProRule" id="PRU10141"/>
    </source>
</evidence>
<comment type="caution">
    <text evidence="22">The sequence shown here is derived from an EMBL/GenBank/DDBJ whole genome shotgun (WGS) entry which is preliminary data.</text>
</comment>
<feature type="signal peptide" evidence="19">
    <location>
        <begin position="1"/>
        <end position="23"/>
    </location>
</feature>
<evidence type="ECO:0000256" key="5">
    <source>
        <dbReference type="ARBA" id="ARBA00022692"/>
    </source>
</evidence>
<keyword evidence="23" id="KW-1185">Reference proteome</keyword>
<dbReference type="PROSITE" id="PS50011">
    <property type="entry name" value="PROTEIN_KINASE_DOM"/>
    <property type="match status" value="1"/>
</dbReference>
<keyword evidence="14" id="KW-0325">Glycoprotein</keyword>
<dbReference type="GO" id="GO:0004674">
    <property type="term" value="F:protein serine/threonine kinase activity"/>
    <property type="evidence" value="ECO:0000318"/>
    <property type="project" value="GO_Central"/>
</dbReference>
<keyword evidence="3" id="KW-0597">Phosphoprotein</keyword>
<dbReference type="PROSITE" id="PS00108">
    <property type="entry name" value="PROTEIN_KINASE_ST"/>
    <property type="match status" value="1"/>
</dbReference>
<evidence type="ECO:0008006" key="24">
    <source>
        <dbReference type="Google" id="ProtNLM"/>
    </source>
</evidence>
<dbReference type="InterPro" id="IPR017441">
    <property type="entry name" value="Protein_kinase_ATP_BS"/>
</dbReference>
<evidence type="ECO:0000256" key="12">
    <source>
        <dbReference type="ARBA" id="ARBA00023136"/>
    </source>
</evidence>
<accession>A0A9K3HGY6</accession>
<evidence type="ECO:0000256" key="14">
    <source>
        <dbReference type="ARBA" id="ARBA00023180"/>
    </source>
</evidence>
<dbReference type="InterPro" id="IPR008271">
    <property type="entry name" value="Ser/Thr_kinase_AS"/>
</dbReference>
<dbReference type="EMBL" id="MNCJ02000327">
    <property type="protein sequence ID" value="KAF5778173.1"/>
    <property type="molecule type" value="Genomic_DNA"/>
</dbReference>
<evidence type="ECO:0000259" key="21">
    <source>
        <dbReference type="PROSITE" id="PS51473"/>
    </source>
</evidence>
<dbReference type="InterPro" id="IPR052059">
    <property type="entry name" value="CR_Ser/Thr_kinase"/>
</dbReference>
<evidence type="ECO:0000256" key="18">
    <source>
        <dbReference type="SAM" id="Phobius"/>
    </source>
</evidence>
<dbReference type="Pfam" id="PF01657">
    <property type="entry name" value="Stress-antifung"/>
    <property type="match status" value="2"/>
</dbReference>